<keyword evidence="2" id="KW-1185">Reference proteome</keyword>
<dbReference type="InterPro" id="IPR024747">
    <property type="entry name" value="Pyridox_Oxase-rel"/>
</dbReference>
<reference evidence="2" key="1">
    <citation type="journal article" date="2019" name="Int. J. Syst. Evol. Microbiol.">
        <title>The Global Catalogue of Microorganisms (GCM) 10K type strain sequencing project: providing services to taxonomists for standard genome sequencing and annotation.</title>
        <authorList>
            <consortium name="The Broad Institute Genomics Platform"/>
            <consortium name="The Broad Institute Genome Sequencing Center for Infectious Disease"/>
            <person name="Wu L."/>
            <person name="Ma J."/>
        </authorList>
    </citation>
    <scope>NUCLEOTIDE SEQUENCE [LARGE SCALE GENOMIC DNA]</scope>
    <source>
        <strain evidence="2">JCM 16949</strain>
    </source>
</reference>
<proteinExistence type="predicted"/>
<evidence type="ECO:0000313" key="1">
    <source>
        <dbReference type="EMBL" id="GAA3734876.1"/>
    </source>
</evidence>
<sequence>MTDDSVSVTKELTVEECWSLLEEDGVGRLATATVDPATGAVTPDIFPINFHVFQQSILFRTAPGSKLIDLTAQPSVAFQTDGRHGRTHWSVVARGFAHRMMFDADIQESGILELQSTLPTEKWNYVRIEVETITGIRFHETT</sequence>
<dbReference type="RefSeq" id="WP_344754092.1">
    <property type="nucleotide sequence ID" value="NZ_BAABAE010000002.1"/>
</dbReference>
<gene>
    <name evidence="1" type="ORF">GCM10022239_08750</name>
</gene>
<dbReference type="Pfam" id="PF12900">
    <property type="entry name" value="Pyridox_ox_2"/>
    <property type="match status" value="1"/>
</dbReference>
<dbReference type="InterPro" id="IPR012349">
    <property type="entry name" value="Split_barrel_FMN-bd"/>
</dbReference>
<dbReference type="Proteomes" id="UP001501004">
    <property type="component" value="Unassembled WGS sequence"/>
</dbReference>
<dbReference type="Gene3D" id="2.30.110.10">
    <property type="entry name" value="Electron Transport, Fmn-binding Protein, Chain A"/>
    <property type="match status" value="1"/>
</dbReference>
<protein>
    <submittedName>
        <fullName evidence="1">Pyridoxamine 5'-phosphate oxidase family protein</fullName>
    </submittedName>
</protein>
<comment type="caution">
    <text evidence="1">The sequence shown here is derived from an EMBL/GenBank/DDBJ whole genome shotgun (WGS) entry which is preliminary data.</text>
</comment>
<organism evidence="1 2">
    <name type="scientific">Leifsonella bigeumensis</name>
    <dbReference type="NCBI Taxonomy" id="433643"/>
    <lineage>
        <taxon>Bacteria</taxon>
        <taxon>Bacillati</taxon>
        <taxon>Actinomycetota</taxon>
        <taxon>Actinomycetes</taxon>
        <taxon>Micrococcales</taxon>
        <taxon>Microbacteriaceae</taxon>
        <taxon>Leifsonella</taxon>
    </lineage>
</organism>
<name>A0ABP7FAB4_9MICO</name>
<evidence type="ECO:0000313" key="2">
    <source>
        <dbReference type="Proteomes" id="UP001501004"/>
    </source>
</evidence>
<dbReference type="SUPFAM" id="SSF50475">
    <property type="entry name" value="FMN-binding split barrel"/>
    <property type="match status" value="1"/>
</dbReference>
<dbReference type="EMBL" id="BAABAE010000002">
    <property type="protein sequence ID" value="GAA3734876.1"/>
    <property type="molecule type" value="Genomic_DNA"/>
</dbReference>
<accession>A0ABP7FAB4</accession>